<feature type="transmembrane region" description="Helical" evidence="10">
    <location>
        <begin position="263"/>
        <end position="281"/>
    </location>
</feature>
<keyword evidence="7 10" id="KW-0472">Membrane</keyword>
<dbReference type="Pfam" id="PF02949">
    <property type="entry name" value="7tm_6"/>
    <property type="match status" value="1"/>
</dbReference>
<proteinExistence type="inferred from homology"/>
<dbReference type="GO" id="GO:0005886">
    <property type="term" value="C:plasma membrane"/>
    <property type="evidence" value="ECO:0007669"/>
    <property type="project" value="UniProtKB-SubCell"/>
</dbReference>
<evidence type="ECO:0000256" key="3">
    <source>
        <dbReference type="ARBA" id="ARBA00022606"/>
    </source>
</evidence>
<evidence type="ECO:0000256" key="9">
    <source>
        <dbReference type="ARBA" id="ARBA00023224"/>
    </source>
</evidence>
<reference evidence="11" key="1">
    <citation type="submission" date="2022-03" db="EMBL/GenBank/DDBJ databases">
        <authorList>
            <person name="Sayadi A."/>
        </authorList>
    </citation>
    <scope>NUCLEOTIDE SEQUENCE</scope>
</reference>
<comment type="caution">
    <text evidence="10">Lacks conserved residue(s) required for the propagation of feature annotation.</text>
</comment>
<sequence length="379" mass="43077">MYHVRKGYPFYGTLGMLSIFGLHIDKTDKASIRRYEFFGLALPLLFILTIIVPTALHMVVVTKGNVGINIAEDITVTVSGTSVITTFRRSMMSYSLLHRVLHNMADCKRFGKPPKMDSTIKHCNMLSVMYILYVFTGAIMYAVLTQIDAKQCREISANVEINLFCGTYLPVWLPFDINTKLIFWGQLCAIAWLLLPSSLYCYIYYEFVEMLMTRIGHLSLYLEDAFVESDVDTRRQKLKICVDYHAYILSIADQLVPLLKSSIGHLPVLWAIIFGTIANQIYNSKPLGAVIFLGGYTAALAWLSQAGQTLHDQTLGVSDTLYDLKWYTGTIREIKDIRFMMARSQIPAKLPATPFGHYQYALFITIMKTAYSYMTLMRG</sequence>
<keyword evidence="4 10" id="KW-0812">Transmembrane</keyword>
<keyword evidence="6 10" id="KW-1133">Transmembrane helix</keyword>
<keyword evidence="9 10" id="KW-0807">Transducer</keyword>
<gene>
    <name evidence="11" type="ORF">ACAOBT_LOCUS25916</name>
</gene>
<evidence type="ECO:0000256" key="7">
    <source>
        <dbReference type="ARBA" id="ARBA00023136"/>
    </source>
</evidence>
<dbReference type="GO" id="GO:0005549">
    <property type="term" value="F:odorant binding"/>
    <property type="evidence" value="ECO:0007669"/>
    <property type="project" value="InterPro"/>
</dbReference>
<accession>A0A9P0PVW3</accession>
<protein>
    <recommendedName>
        <fullName evidence="10">Odorant receptor</fullName>
    </recommendedName>
</protein>
<evidence type="ECO:0000256" key="5">
    <source>
        <dbReference type="ARBA" id="ARBA00022725"/>
    </source>
</evidence>
<dbReference type="PANTHER" id="PTHR21137">
    <property type="entry name" value="ODORANT RECEPTOR"/>
    <property type="match status" value="1"/>
</dbReference>
<dbReference type="AlphaFoldDB" id="A0A9P0PVW3"/>
<dbReference type="Proteomes" id="UP001152888">
    <property type="component" value="Unassembled WGS sequence"/>
</dbReference>
<keyword evidence="5 10" id="KW-0552">Olfaction</keyword>
<name>A0A9P0PVW3_ACAOB</name>
<evidence type="ECO:0000313" key="12">
    <source>
        <dbReference type="Proteomes" id="UP001152888"/>
    </source>
</evidence>
<evidence type="ECO:0000256" key="4">
    <source>
        <dbReference type="ARBA" id="ARBA00022692"/>
    </source>
</evidence>
<feature type="transmembrane region" description="Helical" evidence="10">
    <location>
        <begin position="6"/>
        <end position="25"/>
    </location>
</feature>
<evidence type="ECO:0000256" key="8">
    <source>
        <dbReference type="ARBA" id="ARBA00023170"/>
    </source>
</evidence>
<keyword evidence="12" id="KW-1185">Reference proteome</keyword>
<dbReference type="PANTHER" id="PTHR21137:SF35">
    <property type="entry name" value="ODORANT RECEPTOR 19A-RELATED"/>
    <property type="match status" value="1"/>
</dbReference>
<evidence type="ECO:0000256" key="1">
    <source>
        <dbReference type="ARBA" id="ARBA00004651"/>
    </source>
</evidence>
<keyword evidence="2" id="KW-1003">Cell membrane</keyword>
<evidence type="ECO:0000256" key="2">
    <source>
        <dbReference type="ARBA" id="ARBA00022475"/>
    </source>
</evidence>
<organism evidence="11 12">
    <name type="scientific">Acanthoscelides obtectus</name>
    <name type="common">Bean weevil</name>
    <name type="synonym">Bruchus obtectus</name>
    <dbReference type="NCBI Taxonomy" id="200917"/>
    <lineage>
        <taxon>Eukaryota</taxon>
        <taxon>Metazoa</taxon>
        <taxon>Ecdysozoa</taxon>
        <taxon>Arthropoda</taxon>
        <taxon>Hexapoda</taxon>
        <taxon>Insecta</taxon>
        <taxon>Pterygota</taxon>
        <taxon>Neoptera</taxon>
        <taxon>Endopterygota</taxon>
        <taxon>Coleoptera</taxon>
        <taxon>Polyphaga</taxon>
        <taxon>Cucujiformia</taxon>
        <taxon>Chrysomeloidea</taxon>
        <taxon>Chrysomelidae</taxon>
        <taxon>Bruchinae</taxon>
        <taxon>Bruchini</taxon>
        <taxon>Acanthoscelides</taxon>
    </lineage>
</organism>
<feature type="transmembrane region" description="Helical" evidence="10">
    <location>
        <begin position="287"/>
        <end position="303"/>
    </location>
</feature>
<keyword evidence="8 10" id="KW-0675">Receptor</keyword>
<comment type="subcellular location">
    <subcellularLocation>
        <location evidence="1 10">Cell membrane</location>
        <topology evidence="1 10">Multi-pass membrane protein</topology>
    </subcellularLocation>
</comment>
<feature type="transmembrane region" description="Helical" evidence="10">
    <location>
        <begin position="181"/>
        <end position="205"/>
    </location>
</feature>
<dbReference type="GO" id="GO:0007165">
    <property type="term" value="P:signal transduction"/>
    <property type="evidence" value="ECO:0007669"/>
    <property type="project" value="UniProtKB-KW"/>
</dbReference>
<keyword evidence="3 10" id="KW-0716">Sensory transduction</keyword>
<comment type="caution">
    <text evidence="11">The sequence shown here is derived from an EMBL/GenBank/DDBJ whole genome shotgun (WGS) entry which is preliminary data.</text>
</comment>
<dbReference type="OrthoDB" id="6707955at2759"/>
<feature type="transmembrane region" description="Helical" evidence="10">
    <location>
        <begin position="125"/>
        <end position="144"/>
    </location>
</feature>
<comment type="similarity">
    <text evidence="10">Belongs to the insect chemoreceptor superfamily. Heteromeric odorant receptor channel (TC 1.A.69) family.</text>
</comment>
<dbReference type="EMBL" id="CAKOFQ010007432">
    <property type="protein sequence ID" value="CAH2000983.1"/>
    <property type="molecule type" value="Genomic_DNA"/>
</dbReference>
<dbReference type="InterPro" id="IPR004117">
    <property type="entry name" value="7tm6_olfct_rcpt"/>
</dbReference>
<evidence type="ECO:0000313" key="11">
    <source>
        <dbReference type="EMBL" id="CAH2000983.1"/>
    </source>
</evidence>
<feature type="transmembrane region" description="Helical" evidence="10">
    <location>
        <begin position="37"/>
        <end position="56"/>
    </location>
</feature>
<evidence type="ECO:0000256" key="10">
    <source>
        <dbReference type="RuleBase" id="RU351113"/>
    </source>
</evidence>
<evidence type="ECO:0000256" key="6">
    <source>
        <dbReference type="ARBA" id="ARBA00022989"/>
    </source>
</evidence>
<dbReference type="GO" id="GO:0004984">
    <property type="term" value="F:olfactory receptor activity"/>
    <property type="evidence" value="ECO:0007669"/>
    <property type="project" value="InterPro"/>
</dbReference>